<comment type="caution">
    <text evidence="2">The sequence shown here is derived from an EMBL/GenBank/DDBJ whole genome shotgun (WGS) entry which is preliminary data.</text>
</comment>
<organism evidence="2 3">
    <name type="scientific">Ophiocordyceps australis</name>
    <dbReference type="NCBI Taxonomy" id="1399860"/>
    <lineage>
        <taxon>Eukaryota</taxon>
        <taxon>Fungi</taxon>
        <taxon>Dikarya</taxon>
        <taxon>Ascomycota</taxon>
        <taxon>Pezizomycotina</taxon>
        <taxon>Sordariomycetes</taxon>
        <taxon>Hypocreomycetidae</taxon>
        <taxon>Hypocreales</taxon>
        <taxon>Ophiocordycipitaceae</taxon>
        <taxon>Ophiocordyceps</taxon>
    </lineage>
</organism>
<keyword evidence="1" id="KW-1133">Transmembrane helix</keyword>
<accession>A0A2C5XQS5</accession>
<keyword evidence="1" id="KW-0812">Transmembrane</keyword>
<gene>
    <name evidence="2" type="ORF">CDD82_688</name>
</gene>
<dbReference type="OrthoDB" id="4733424at2759"/>
<evidence type="ECO:0000313" key="2">
    <source>
        <dbReference type="EMBL" id="PHH68268.1"/>
    </source>
</evidence>
<evidence type="ECO:0000256" key="1">
    <source>
        <dbReference type="SAM" id="Phobius"/>
    </source>
</evidence>
<name>A0A2C5XQS5_9HYPO</name>
<protein>
    <submittedName>
        <fullName evidence="2">Uncharacterized protein</fullName>
    </submittedName>
</protein>
<dbReference type="EMBL" id="NJEU01001174">
    <property type="protein sequence ID" value="PHH68268.1"/>
    <property type="molecule type" value="Genomic_DNA"/>
</dbReference>
<reference evidence="2 3" key="1">
    <citation type="submission" date="2017-06" db="EMBL/GenBank/DDBJ databases">
        <title>Ant-infecting Ophiocordyceps genomes reveal a high diversity of potential behavioral manipulation genes and a possible major role for enterotoxins.</title>
        <authorList>
            <person name="De Bekker C."/>
            <person name="Evans H.C."/>
            <person name="Brachmann A."/>
            <person name="Hughes D.P."/>
        </authorList>
    </citation>
    <scope>NUCLEOTIDE SEQUENCE [LARGE SCALE GENOMIC DNA]</scope>
    <source>
        <strain evidence="2 3">1348a</strain>
    </source>
</reference>
<sequence length="163" mass="18027">MLVHAARAASIAWVLALLLDIGMMIVSIMAYTGATSQDDRPIIRQTRITFSQAGHAIQRLEIALAALGLIMHPTLLTLTFLRVGRLRRHGSYPNALGARLAIACVVVPWHLICLVAWIICAVLQANYVPLRASRQLDECDRFGTELSQCGFVSASWIMAIIYW</sequence>
<dbReference type="AlphaFoldDB" id="A0A2C5XQS5"/>
<proteinExistence type="predicted"/>
<keyword evidence="1" id="KW-0472">Membrane</keyword>
<dbReference type="Proteomes" id="UP000224854">
    <property type="component" value="Unassembled WGS sequence"/>
</dbReference>
<feature type="transmembrane region" description="Helical" evidence="1">
    <location>
        <begin position="12"/>
        <end position="31"/>
    </location>
</feature>
<feature type="transmembrane region" description="Helical" evidence="1">
    <location>
        <begin position="96"/>
        <end position="119"/>
    </location>
</feature>
<keyword evidence="3" id="KW-1185">Reference proteome</keyword>
<feature type="transmembrane region" description="Helical" evidence="1">
    <location>
        <begin position="62"/>
        <end position="84"/>
    </location>
</feature>
<evidence type="ECO:0000313" key="3">
    <source>
        <dbReference type="Proteomes" id="UP000224854"/>
    </source>
</evidence>